<dbReference type="PANTHER" id="PTHR19446">
    <property type="entry name" value="REVERSE TRANSCRIPTASES"/>
    <property type="match status" value="1"/>
</dbReference>
<keyword evidence="2" id="KW-0695">RNA-directed DNA polymerase</keyword>
<evidence type="ECO:0000313" key="2">
    <source>
        <dbReference type="EMBL" id="GBN69840.1"/>
    </source>
</evidence>
<gene>
    <name evidence="2" type="primary">pol_2380</name>
    <name evidence="2" type="ORF">AVEN_228028_1</name>
</gene>
<dbReference type="EMBL" id="BGPR01015586">
    <property type="protein sequence ID" value="GBN69840.1"/>
    <property type="molecule type" value="Genomic_DNA"/>
</dbReference>
<dbReference type="AlphaFoldDB" id="A0A4Y2R351"/>
<dbReference type="GO" id="GO:0003964">
    <property type="term" value="F:RNA-directed DNA polymerase activity"/>
    <property type="evidence" value="ECO:0007669"/>
    <property type="project" value="UniProtKB-KW"/>
</dbReference>
<organism evidence="2 3">
    <name type="scientific">Araneus ventricosus</name>
    <name type="common">Orbweaver spider</name>
    <name type="synonym">Epeira ventricosa</name>
    <dbReference type="NCBI Taxonomy" id="182803"/>
    <lineage>
        <taxon>Eukaryota</taxon>
        <taxon>Metazoa</taxon>
        <taxon>Ecdysozoa</taxon>
        <taxon>Arthropoda</taxon>
        <taxon>Chelicerata</taxon>
        <taxon>Arachnida</taxon>
        <taxon>Araneae</taxon>
        <taxon>Araneomorphae</taxon>
        <taxon>Entelegynae</taxon>
        <taxon>Araneoidea</taxon>
        <taxon>Araneidae</taxon>
        <taxon>Araneus</taxon>
    </lineage>
</organism>
<dbReference type="OrthoDB" id="6433969at2759"/>
<dbReference type="Pfam" id="PF00078">
    <property type="entry name" value="RVT_1"/>
    <property type="match status" value="1"/>
</dbReference>
<proteinExistence type="predicted"/>
<sequence length="366" mass="41257">MMGEFQLRDRRVECSRLDSTNSAFYADLVHIKYVVFPLVWCGKFGEEVPAQASNSCHSLENSFQENPEPYCSLHINEVNNSINSYFNNLATSSTPDLISSQEVINLIKKINPRKATGPDGVPNKAIRMLTLNAVNHLTKISINALSYNTSRMLGKLFMCLCSLSQTKIANILAPIDQSVILVTLALGKSTAAPTNYFESQTKLSRASTYTGGVFLDVRKAFDRMWHKGLIVKLIKYQFPDYLIKIIQRFLSHRKFQVKINQVLSSVGNIQAGTPQGSSLSCILYDIFNSDFRHNDKVLNCLFADDSAILTQGSNIRFIIKTLQSQIDSMEYWCTKWRVAINNVKTKAILFRKGHSSKVLKTLSFIE</sequence>
<name>A0A4Y2R351_ARAVE</name>
<keyword evidence="3" id="KW-1185">Reference proteome</keyword>
<keyword evidence="2" id="KW-0548">Nucleotidyltransferase</keyword>
<reference evidence="2 3" key="1">
    <citation type="journal article" date="2019" name="Sci. Rep.">
        <title>Orb-weaving spider Araneus ventricosus genome elucidates the spidroin gene catalogue.</title>
        <authorList>
            <person name="Kono N."/>
            <person name="Nakamura H."/>
            <person name="Ohtoshi R."/>
            <person name="Moran D.A.P."/>
            <person name="Shinohara A."/>
            <person name="Yoshida Y."/>
            <person name="Fujiwara M."/>
            <person name="Mori M."/>
            <person name="Tomita M."/>
            <person name="Arakawa K."/>
        </authorList>
    </citation>
    <scope>NUCLEOTIDE SEQUENCE [LARGE SCALE GENOMIC DNA]</scope>
</reference>
<evidence type="ECO:0000313" key="3">
    <source>
        <dbReference type="Proteomes" id="UP000499080"/>
    </source>
</evidence>
<comment type="caution">
    <text evidence="2">The sequence shown here is derived from an EMBL/GenBank/DDBJ whole genome shotgun (WGS) entry which is preliminary data.</text>
</comment>
<keyword evidence="2" id="KW-0808">Transferase</keyword>
<dbReference type="PROSITE" id="PS50878">
    <property type="entry name" value="RT_POL"/>
    <property type="match status" value="1"/>
</dbReference>
<dbReference type="InterPro" id="IPR000477">
    <property type="entry name" value="RT_dom"/>
</dbReference>
<feature type="domain" description="Reverse transcriptase" evidence="1">
    <location>
        <begin position="110"/>
        <end position="366"/>
    </location>
</feature>
<dbReference type="Proteomes" id="UP000499080">
    <property type="component" value="Unassembled WGS sequence"/>
</dbReference>
<accession>A0A4Y2R351</accession>
<evidence type="ECO:0000259" key="1">
    <source>
        <dbReference type="PROSITE" id="PS50878"/>
    </source>
</evidence>
<protein>
    <submittedName>
        <fullName evidence="2">RNA-directed DNA polymerase from mobile element jockey</fullName>
    </submittedName>
</protein>